<dbReference type="AlphaFoldDB" id="A0A9P8NXK8"/>
<feature type="transmembrane region" description="Helical" evidence="13">
    <location>
        <begin position="657"/>
        <end position="676"/>
    </location>
</feature>
<dbReference type="InterPro" id="IPR017850">
    <property type="entry name" value="Alkaline_phosphatase_core_sf"/>
</dbReference>
<evidence type="ECO:0000256" key="9">
    <source>
        <dbReference type="ARBA" id="ARBA00022989"/>
    </source>
</evidence>
<evidence type="ECO:0000256" key="6">
    <source>
        <dbReference type="ARBA" id="ARBA00022679"/>
    </source>
</evidence>
<keyword evidence="11" id="KW-0325">Glycoprotein</keyword>
<evidence type="ECO:0000256" key="3">
    <source>
        <dbReference type="ARBA" id="ARBA00008400"/>
    </source>
</evidence>
<comment type="function">
    <text evidence="13">Ethanolamine phosphate transferase involved in glycosylphosphatidylinositol-anchor biosynthesis. Transfers ethanolamine phosphate to the first alpha-1,4-linked mannose of the glycosylphosphatidylinositol precursor of GPI-anchor.</text>
</comment>
<feature type="transmembrane region" description="Helical" evidence="13">
    <location>
        <begin position="750"/>
        <end position="767"/>
    </location>
</feature>
<evidence type="ECO:0000256" key="2">
    <source>
        <dbReference type="ARBA" id="ARBA00004687"/>
    </source>
</evidence>
<keyword evidence="17" id="KW-1185">Reference proteome</keyword>
<evidence type="ECO:0000256" key="7">
    <source>
        <dbReference type="ARBA" id="ARBA00022692"/>
    </source>
</evidence>
<keyword evidence="9 13" id="KW-1133">Transmembrane helix</keyword>
<keyword evidence="7 13" id="KW-0812">Transmembrane</keyword>
<dbReference type="Pfam" id="PF04987">
    <property type="entry name" value="PigN"/>
    <property type="match status" value="1"/>
</dbReference>
<comment type="subcellular location">
    <subcellularLocation>
        <location evidence="1 13">Endoplasmic reticulum membrane</location>
        <topology evidence="1 13">Multi-pass membrane protein</topology>
    </subcellularLocation>
</comment>
<evidence type="ECO:0000256" key="8">
    <source>
        <dbReference type="ARBA" id="ARBA00022824"/>
    </source>
</evidence>
<evidence type="ECO:0000256" key="11">
    <source>
        <dbReference type="ARBA" id="ARBA00023180"/>
    </source>
</evidence>
<organism evidence="16 17">
    <name type="scientific">Ogataea polymorpha</name>
    <dbReference type="NCBI Taxonomy" id="460523"/>
    <lineage>
        <taxon>Eukaryota</taxon>
        <taxon>Fungi</taxon>
        <taxon>Dikarya</taxon>
        <taxon>Ascomycota</taxon>
        <taxon>Saccharomycotina</taxon>
        <taxon>Pichiomycetes</taxon>
        <taxon>Pichiales</taxon>
        <taxon>Pichiaceae</taxon>
        <taxon>Ogataea</taxon>
    </lineage>
</organism>
<dbReference type="GO" id="GO:0051377">
    <property type="term" value="F:mannose-ethanolamine phosphotransferase activity"/>
    <property type="evidence" value="ECO:0007669"/>
    <property type="project" value="UniProtKB-UniRule"/>
</dbReference>
<feature type="transmembrane region" description="Helical" evidence="13">
    <location>
        <begin position="720"/>
        <end position="738"/>
    </location>
</feature>
<sequence length="989" mass="111631">MVNKTRKKSKPPSTPFTAMSEDRSHKRKILLVVGVLFHLLYLWSIFDIYFVSPLVHGMNHFVSTNNPPAKRLFLIVGDGQRADKTLAKIYNPETGESEYLAPYLRSLIETQGTYGISHTRMPTESRPGHVAMIAGFYEDVSAVTKGWKENPVDFDSVFNQSAHTYSFGSPDILPMFAAGASDPSRVDTWMYGHEFEDFTSSSIELDKFVFEHLNQLFDNSTKDPALDAQIRQDKNVFFLHLLGTDTAGHSYRPYSKEYYDNIRYTDEQIRKLVPKVNSFFGDDRTAFVFTADHGMSDFGSHGDGHPDNTRTPLICWGAGCKKPLFIDTSENEYLAKELVEMQTWGLDNIKRHDVKQADIASLMSFLVGLDYPANSVGELPIEYLDVPELDKIRGLYHNALSIHEQYIVKLREVESNQFDFKPFPGFETKPGHVYKAEIENLIEQVSEGVIEAEKPAIELIEELIAVSLQGLDYLQKYNWLLLRSIVTLGFVGWIVYSFIVFLQLYIVPSHLDRTINNSAGWIERISIYTLFGSLAAGLGYVLFYQNSPINYYLYAAFPIYFWHSIVEQRHTLTVGLREFFKGYNRWFIVVVLGAIVGYFECITIGFTNRRIFVFMFVGLGVYPMAVARLPLSQCLAWVTTCGILSFFPAQNPVKTETLELIVAGGVLILLIGAAALHWLHMPSYTAKLVLVQLALVALAIVSTSKAVVSLQRREGLPKDAQVLGWLNLGLSLLVLPVLHQQRPDPSYKTRFLIIFLAFSPTFVILTISFETLFYVLFSALVFQWIGVESAMSSKVSKWPQLLRVAIIGFFFLQIAFFGTGNIASVSTFSLDSVYRLLPIFDPFPMGALLMLKLIIPYVILSVGLGLMNLKLHLIIFSISSLIISLSDLLSLNFFFLVKTEGSWLDIGLTISNYCLAILNSLFILLLELLSNILLAKTELVKSAHHSTERSKIDLAIDSPEYRSILREVERVESLGGSIATRIKRRSAKT</sequence>
<reference evidence="16" key="1">
    <citation type="journal article" date="2021" name="Open Biol.">
        <title>Shared evolutionary footprints suggest mitochondrial oxidative damage underlies multiple complex I losses in fungi.</title>
        <authorList>
            <person name="Schikora-Tamarit M.A."/>
            <person name="Marcet-Houben M."/>
            <person name="Nosek J."/>
            <person name="Gabaldon T."/>
        </authorList>
    </citation>
    <scope>NUCLEOTIDE SEQUENCE</scope>
    <source>
        <strain evidence="16">NCAIM Y.01608</strain>
    </source>
</reference>
<evidence type="ECO:0000256" key="13">
    <source>
        <dbReference type="RuleBase" id="RU367138"/>
    </source>
</evidence>
<feature type="transmembrane region" description="Helical" evidence="13">
    <location>
        <begin position="479"/>
        <end position="504"/>
    </location>
</feature>
<feature type="domain" description="GPI ethanolamine phosphate transferase 1 C-terminal" evidence="15">
    <location>
        <begin position="469"/>
        <end position="902"/>
    </location>
</feature>
<dbReference type="InterPro" id="IPR037671">
    <property type="entry name" value="PIGN_N"/>
</dbReference>
<accession>A0A9P8NXK8</accession>
<evidence type="ECO:0000259" key="15">
    <source>
        <dbReference type="Pfam" id="PF04987"/>
    </source>
</evidence>
<dbReference type="Gene3D" id="3.40.720.10">
    <property type="entry name" value="Alkaline Phosphatase, subunit A"/>
    <property type="match status" value="1"/>
</dbReference>
<keyword evidence="12" id="KW-0961">Cell wall biogenesis/degradation</keyword>
<evidence type="ECO:0000256" key="4">
    <source>
        <dbReference type="ARBA" id="ARBA00020831"/>
    </source>
</evidence>
<gene>
    <name evidence="16" type="ORF">OGATHE_005395</name>
</gene>
<dbReference type="SUPFAM" id="SSF53649">
    <property type="entry name" value="Alkaline phosphatase-like"/>
    <property type="match status" value="1"/>
</dbReference>
<evidence type="ECO:0000259" key="14">
    <source>
        <dbReference type="Pfam" id="PF00884"/>
    </source>
</evidence>
<proteinExistence type="inferred from homology"/>
<evidence type="ECO:0000256" key="12">
    <source>
        <dbReference type="ARBA" id="ARBA00023316"/>
    </source>
</evidence>
<feature type="transmembrane region" description="Helical" evidence="13">
    <location>
        <begin position="873"/>
        <end position="895"/>
    </location>
</feature>
<feature type="transmembrane region" description="Helical" evidence="13">
    <location>
        <begin position="549"/>
        <end position="566"/>
    </location>
</feature>
<dbReference type="InterPro" id="IPR000917">
    <property type="entry name" value="Sulfatase_N"/>
</dbReference>
<evidence type="ECO:0000313" key="16">
    <source>
        <dbReference type="EMBL" id="KAH3661062.1"/>
    </source>
</evidence>
<feature type="transmembrane region" description="Helical" evidence="13">
    <location>
        <begin position="688"/>
        <end position="708"/>
    </location>
</feature>
<comment type="pathway">
    <text evidence="2 13">Glycolipid biosynthesis; glycosylphosphatidylinositol-anchor biosynthesis.</text>
</comment>
<dbReference type="EMBL" id="JAEUBD010001468">
    <property type="protein sequence ID" value="KAH3661062.1"/>
    <property type="molecule type" value="Genomic_DNA"/>
</dbReference>
<dbReference type="PANTHER" id="PTHR12250">
    <property type="entry name" value="PHOSPHATIDYLINOSITOL GLYCAN, CLASS N"/>
    <property type="match status" value="1"/>
</dbReference>
<comment type="caution">
    <text evidence="16">The sequence shown here is derived from an EMBL/GenBank/DDBJ whole genome shotgun (WGS) entry which is preliminary data.</text>
</comment>
<feature type="transmembrane region" description="Helical" evidence="13">
    <location>
        <begin position="843"/>
        <end position="866"/>
    </location>
</feature>
<keyword evidence="8 13" id="KW-0256">Endoplasmic reticulum</keyword>
<evidence type="ECO:0000256" key="1">
    <source>
        <dbReference type="ARBA" id="ARBA00004477"/>
    </source>
</evidence>
<dbReference type="GO" id="GO:0071555">
    <property type="term" value="P:cell wall organization"/>
    <property type="evidence" value="ECO:0007669"/>
    <property type="project" value="UniProtKB-KW"/>
</dbReference>
<dbReference type="InterPro" id="IPR007070">
    <property type="entry name" value="GPI_EtnP_transferase_1"/>
</dbReference>
<evidence type="ECO:0000313" key="17">
    <source>
        <dbReference type="Proteomes" id="UP000788993"/>
    </source>
</evidence>
<feature type="transmembrane region" description="Helical" evidence="13">
    <location>
        <begin position="915"/>
        <end position="934"/>
    </location>
</feature>
<protein>
    <recommendedName>
        <fullName evidence="4 13">GPI ethanolamine phosphate transferase 1</fullName>
        <ecNumber evidence="13">2.-.-.-</ecNumber>
    </recommendedName>
</protein>
<dbReference type="EC" id="2.-.-.-" evidence="13"/>
<feature type="transmembrane region" description="Helical" evidence="13">
    <location>
        <begin position="586"/>
        <end position="605"/>
    </location>
</feature>
<keyword evidence="10 13" id="KW-0472">Membrane</keyword>
<comment type="similarity">
    <text evidence="3 13">Belongs to the PIGG/PIGN/PIGO family. PIGN subfamily.</text>
</comment>
<keyword evidence="6 13" id="KW-0808">Transferase</keyword>
<keyword evidence="5 13" id="KW-0337">GPI-anchor biosynthesis</keyword>
<dbReference type="CDD" id="cd16020">
    <property type="entry name" value="GPI_EPT_1"/>
    <property type="match status" value="1"/>
</dbReference>
<dbReference type="PANTHER" id="PTHR12250:SF0">
    <property type="entry name" value="GPI ETHANOLAMINE PHOSPHATE TRANSFERASE 1"/>
    <property type="match status" value="1"/>
</dbReference>
<dbReference type="Proteomes" id="UP000788993">
    <property type="component" value="Unassembled WGS sequence"/>
</dbReference>
<dbReference type="Pfam" id="PF00884">
    <property type="entry name" value="Sulfatase"/>
    <property type="match status" value="1"/>
</dbReference>
<dbReference type="GO" id="GO:0006506">
    <property type="term" value="P:GPI anchor biosynthetic process"/>
    <property type="evidence" value="ECO:0007669"/>
    <property type="project" value="UniProtKB-KW"/>
</dbReference>
<feature type="transmembrane region" description="Helical" evidence="13">
    <location>
        <begin position="29"/>
        <end position="51"/>
    </location>
</feature>
<dbReference type="InterPro" id="IPR017852">
    <property type="entry name" value="GPI_EtnP_transferase_1_C"/>
</dbReference>
<dbReference type="FunFam" id="3.40.720.10:FF:000015">
    <property type="entry name" value="GPI ethanolamine phosphate transferase 1"/>
    <property type="match status" value="1"/>
</dbReference>
<evidence type="ECO:0000256" key="5">
    <source>
        <dbReference type="ARBA" id="ARBA00022502"/>
    </source>
</evidence>
<feature type="domain" description="Sulfatase N-terminal" evidence="14">
    <location>
        <begin position="192"/>
        <end position="327"/>
    </location>
</feature>
<reference evidence="16" key="2">
    <citation type="submission" date="2021-01" db="EMBL/GenBank/DDBJ databases">
        <authorList>
            <person name="Schikora-Tamarit M.A."/>
        </authorList>
    </citation>
    <scope>NUCLEOTIDE SEQUENCE</scope>
    <source>
        <strain evidence="16">NCAIM Y.01608</strain>
    </source>
</reference>
<evidence type="ECO:0000256" key="10">
    <source>
        <dbReference type="ARBA" id="ARBA00023136"/>
    </source>
</evidence>
<feature type="transmembrane region" description="Helical" evidence="13">
    <location>
        <begin position="634"/>
        <end position="651"/>
    </location>
</feature>
<feature type="transmembrane region" description="Helical" evidence="13">
    <location>
        <begin position="525"/>
        <end position="543"/>
    </location>
</feature>
<name>A0A9P8NXK8_9ASCO</name>
<feature type="transmembrane region" description="Helical" evidence="13">
    <location>
        <begin position="802"/>
        <end position="823"/>
    </location>
</feature>
<dbReference type="GO" id="GO:0005789">
    <property type="term" value="C:endoplasmic reticulum membrane"/>
    <property type="evidence" value="ECO:0007669"/>
    <property type="project" value="UniProtKB-SubCell"/>
</dbReference>